<name>A0A1H4B7P4_9FIRM</name>
<protein>
    <submittedName>
        <fullName evidence="1">Uncharacterized protein</fullName>
    </submittedName>
</protein>
<dbReference type="AlphaFoldDB" id="A0A1H4B7P4"/>
<evidence type="ECO:0000313" key="2">
    <source>
        <dbReference type="Proteomes" id="UP000199394"/>
    </source>
</evidence>
<dbReference type="EMBL" id="FNRK01000010">
    <property type="protein sequence ID" value="SEA43978.1"/>
    <property type="molecule type" value="Genomic_DNA"/>
</dbReference>
<gene>
    <name evidence="1" type="ORF">SAMN04515656_11070</name>
</gene>
<keyword evidence="2" id="KW-1185">Reference proteome</keyword>
<organism evidence="1 2">
    <name type="scientific">Eubacterium aggregans</name>
    <dbReference type="NCBI Taxonomy" id="81409"/>
    <lineage>
        <taxon>Bacteria</taxon>
        <taxon>Bacillati</taxon>
        <taxon>Bacillota</taxon>
        <taxon>Clostridia</taxon>
        <taxon>Eubacteriales</taxon>
        <taxon>Eubacteriaceae</taxon>
        <taxon>Eubacterium</taxon>
    </lineage>
</organism>
<reference evidence="1 2" key="1">
    <citation type="submission" date="2016-10" db="EMBL/GenBank/DDBJ databases">
        <authorList>
            <person name="de Groot N.N."/>
        </authorList>
    </citation>
    <scope>NUCLEOTIDE SEQUENCE [LARGE SCALE GENOMIC DNA]</scope>
    <source>
        <strain evidence="1 2">SR12</strain>
    </source>
</reference>
<sequence>MLNIKHEAFTHVFVDGGFFYAEANKSIEIETASPVKNLLLKRTR</sequence>
<dbReference type="Proteomes" id="UP000199394">
    <property type="component" value="Unassembled WGS sequence"/>
</dbReference>
<accession>A0A1H4B7P4</accession>
<proteinExistence type="predicted"/>
<dbReference type="STRING" id="81409.SAMN04515656_11070"/>
<evidence type="ECO:0000313" key="1">
    <source>
        <dbReference type="EMBL" id="SEA43978.1"/>
    </source>
</evidence>